<dbReference type="EMBL" id="BQNB010013255">
    <property type="protein sequence ID" value="GJT13739.1"/>
    <property type="molecule type" value="Genomic_DNA"/>
</dbReference>
<feature type="compositionally biased region" description="Basic and acidic residues" evidence="1">
    <location>
        <begin position="118"/>
        <end position="129"/>
    </location>
</feature>
<feature type="region of interest" description="Disordered" evidence="1">
    <location>
        <begin position="111"/>
        <end position="153"/>
    </location>
</feature>
<keyword evidence="3" id="KW-1185">Reference proteome</keyword>
<evidence type="ECO:0000256" key="1">
    <source>
        <dbReference type="SAM" id="MobiDB-lite"/>
    </source>
</evidence>
<evidence type="ECO:0000313" key="2">
    <source>
        <dbReference type="EMBL" id="GJT13739.1"/>
    </source>
</evidence>
<organism evidence="2 3">
    <name type="scientific">Tanacetum coccineum</name>
    <dbReference type="NCBI Taxonomy" id="301880"/>
    <lineage>
        <taxon>Eukaryota</taxon>
        <taxon>Viridiplantae</taxon>
        <taxon>Streptophyta</taxon>
        <taxon>Embryophyta</taxon>
        <taxon>Tracheophyta</taxon>
        <taxon>Spermatophyta</taxon>
        <taxon>Magnoliopsida</taxon>
        <taxon>eudicotyledons</taxon>
        <taxon>Gunneridae</taxon>
        <taxon>Pentapetalae</taxon>
        <taxon>asterids</taxon>
        <taxon>campanulids</taxon>
        <taxon>Asterales</taxon>
        <taxon>Asteraceae</taxon>
        <taxon>Asteroideae</taxon>
        <taxon>Anthemideae</taxon>
        <taxon>Anthemidinae</taxon>
        <taxon>Tanacetum</taxon>
    </lineage>
</organism>
<proteinExistence type="predicted"/>
<reference evidence="2" key="2">
    <citation type="submission" date="2022-01" db="EMBL/GenBank/DDBJ databases">
        <authorList>
            <person name="Yamashiro T."/>
            <person name="Shiraishi A."/>
            <person name="Satake H."/>
            <person name="Nakayama K."/>
        </authorList>
    </citation>
    <scope>NUCLEOTIDE SEQUENCE</scope>
</reference>
<dbReference type="Proteomes" id="UP001151760">
    <property type="component" value="Unassembled WGS sequence"/>
</dbReference>
<comment type="caution">
    <text evidence="2">The sequence shown here is derived from an EMBL/GenBank/DDBJ whole genome shotgun (WGS) entry which is preliminary data.</text>
</comment>
<sequence length="153" mass="15825">MLVHLVLVLPLWTTILVISYTSSLIASEGSFIVSSSRIPAIPGHVANLFAIPALYSARTIVVQLALVAQRASTVGVIVSCMAYAKLTRRVSMSFPTDSICSDGGGTAVGGGYGEGDLDLLRDKDGKSDGDSEDDDGKSDGGDDNDGISDRSSG</sequence>
<name>A0ABQ5BJZ3_9ASTR</name>
<feature type="compositionally biased region" description="Acidic residues" evidence="1">
    <location>
        <begin position="130"/>
        <end position="146"/>
    </location>
</feature>
<evidence type="ECO:0000313" key="3">
    <source>
        <dbReference type="Proteomes" id="UP001151760"/>
    </source>
</evidence>
<protein>
    <submittedName>
        <fullName evidence="2">Uncharacterized protein</fullName>
    </submittedName>
</protein>
<reference evidence="2" key="1">
    <citation type="journal article" date="2022" name="Int. J. Mol. Sci.">
        <title>Draft Genome of Tanacetum Coccineum: Genomic Comparison of Closely Related Tanacetum-Family Plants.</title>
        <authorList>
            <person name="Yamashiro T."/>
            <person name="Shiraishi A."/>
            <person name="Nakayama K."/>
            <person name="Satake H."/>
        </authorList>
    </citation>
    <scope>NUCLEOTIDE SEQUENCE</scope>
</reference>
<gene>
    <name evidence="2" type="ORF">Tco_0860781</name>
</gene>
<accession>A0ABQ5BJZ3</accession>